<dbReference type="InterPro" id="IPR010221">
    <property type="entry name" value="VCBS_dom"/>
</dbReference>
<dbReference type="Proteomes" id="UP001556098">
    <property type="component" value="Unassembled WGS sequence"/>
</dbReference>
<feature type="non-terminal residue" evidence="3">
    <location>
        <position position="1"/>
    </location>
</feature>
<dbReference type="PANTHER" id="PTHR34720:SF9">
    <property type="entry name" value="BLR4714 PROTEIN"/>
    <property type="match status" value="1"/>
</dbReference>
<proteinExistence type="predicted"/>
<protein>
    <submittedName>
        <fullName evidence="3">Cadherin-like domain-containing protein</fullName>
    </submittedName>
</protein>
<dbReference type="PANTHER" id="PTHR34720">
    <property type="entry name" value="MICROCYSTIN DEPENDENT PROTEIN"/>
    <property type="match status" value="1"/>
</dbReference>
<evidence type="ECO:0000313" key="4">
    <source>
        <dbReference type="Proteomes" id="UP001556098"/>
    </source>
</evidence>
<sequence length="212" mass="20987">ANNDSATTDEDTPVVISAASLLANDSDVDGDTLTVASVGAASNGTVVINGDGSVTYTPDADYNGPGSFTYTVSDGNGGTDTATVDVTVNAVNDAPVANNDSATTDEDTPVVISAASLLANDSDVDGDTLSVNSVTNGSNGTVVINGDGTVTYTPDADFNGTDSFTYTVDDGKGGTDTATVNITVNAVNDAPVANTDSASTNEDTPVTLSVLP</sequence>
<keyword evidence="4" id="KW-1185">Reference proteome</keyword>
<dbReference type="Gene3D" id="2.60.40.3440">
    <property type="match status" value="2"/>
</dbReference>
<feature type="region of interest" description="Disordered" evidence="1">
    <location>
        <begin position="192"/>
        <end position="212"/>
    </location>
</feature>
<gene>
    <name evidence="3" type="ORF">AB2B41_23345</name>
</gene>
<feature type="domain" description="Cadherin-like" evidence="2">
    <location>
        <begin position="91"/>
        <end position="185"/>
    </location>
</feature>
<name>A0ABV3RU53_9RHOB</name>
<comment type="caution">
    <text evidence="3">The sequence shown here is derived from an EMBL/GenBank/DDBJ whole genome shotgun (WGS) entry which is preliminary data.</text>
</comment>
<accession>A0ABV3RU53</accession>
<dbReference type="InterPro" id="IPR041690">
    <property type="entry name" value="Cadherin_5"/>
</dbReference>
<dbReference type="NCBIfam" id="NF012211">
    <property type="entry name" value="tand_rpt_95"/>
    <property type="match status" value="2"/>
</dbReference>
<dbReference type="RefSeq" id="WP_367880227.1">
    <property type="nucleotide sequence ID" value="NZ_JBFNXX010000102.1"/>
</dbReference>
<evidence type="ECO:0000256" key="1">
    <source>
        <dbReference type="SAM" id="MobiDB-lite"/>
    </source>
</evidence>
<dbReference type="Pfam" id="PF17892">
    <property type="entry name" value="Cadherin_5"/>
    <property type="match status" value="2"/>
</dbReference>
<evidence type="ECO:0000259" key="2">
    <source>
        <dbReference type="Pfam" id="PF17892"/>
    </source>
</evidence>
<feature type="non-terminal residue" evidence="3">
    <location>
        <position position="212"/>
    </location>
</feature>
<organism evidence="3 4">
    <name type="scientific">Sulfitobacter sediminis</name>
    <dbReference type="NCBI Taxonomy" id="3234186"/>
    <lineage>
        <taxon>Bacteria</taxon>
        <taxon>Pseudomonadati</taxon>
        <taxon>Pseudomonadota</taxon>
        <taxon>Alphaproteobacteria</taxon>
        <taxon>Rhodobacterales</taxon>
        <taxon>Roseobacteraceae</taxon>
        <taxon>Sulfitobacter</taxon>
    </lineage>
</organism>
<feature type="domain" description="Cadherin-like" evidence="2">
    <location>
        <begin position="5"/>
        <end position="89"/>
    </location>
</feature>
<evidence type="ECO:0000313" key="3">
    <source>
        <dbReference type="EMBL" id="MEW9922540.1"/>
    </source>
</evidence>
<feature type="compositionally biased region" description="Polar residues" evidence="1">
    <location>
        <begin position="194"/>
        <end position="212"/>
    </location>
</feature>
<reference evidence="3 4" key="1">
    <citation type="submission" date="2024-07" db="EMBL/GenBank/DDBJ databases">
        <title>Marimonas sp.nov., isolated from tidal-flat sediment.</title>
        <authorList>
            <person name="Jayan J.N."/>
            <person name="Lee S.S."/>
        </authorList>
    </citation>
    <scope>NUCLEOTIDE SEQUENCE [LARGE SCALE GENOMIC DNA]</scope>
    <source>
        <strain evidence="3 4">MJW-29</strain>
    </source>
</reference>
<dbReference type="NCBIfam" id="TIGR01965">
    <property type="entry name" value="VCBS_repeat"/>
    <property type="match status" value="1"/>
</dbReference>
<dbReference type="EMBL" id="JBFNXX010000102">
    <property type="protein sequence ID" value="MEW9922540.1"/>
    <property type="molecule type" value="Genomic_DNA"/>
</dbReference>